<dbReference type="RefSeq" id="WP_131850102.1">
    <property type="nucleotide sequence ID" value="NZ_SKFH01000001.1"/>
</dbReference>
<sequence length="148" mass="16397">MANRISPDPTQAGHFEWQHPGLPPVSLRYNELLHSMRVQTGDERRVYLLESSPAHTRKVALFNEYGLRCGSCSFDDTRPLRGSLRWEDRKFRFRQEGDQLVLSGPDGPLASDWPLAPEASLEAIAGVLLMMARQKSSGPSAPPAAGGR</sequence>
<dbReference type="AlphaFoldDB" id="A0A4R4E544"/>
<name>A0A4R4E544_9BACT</name>
<proteinExistence type="predicted"/>
<dbReference type="EMBL" id="SKFH01000001">
    <property type="protein sequence ID" value="TCZ74746.1"/>
    <property type="molecule type" value="Genomic_DNA"/>
</dbReference>
<protein>
    <submittedName>
        <fullName evidence="1">Uncharacterized protein</fullName>
    </submittedName>
</protein>
<accession>A0A4R4E544</accession>
<evidence type="ECO:0000313" key="1">
    <source>
        <dbReference type="EMBL" id="TCZ74746.1"/>
    </source>
</evidence>
<keyword evidence="2" id="KW-1185">Reference proteome</keyword>
<dbReference type="Proteomes" id="UP000295164">
    <property type="component" value="Unassembled WGS sequence"/>
</dbReference>
<evidence type="ECO:0000313" key="2">
    <source>
        <dbReference type="Proteomes" id="UP000295164"/>
    </source>
</evidence>
<reference evidence="1 2" key="1">
    <citation type="submission" date="2019-03" db="EMBL/GenBank/DDBJ databases">
        <authorList>
            <person name="Kim M.K.M."/>
        </authorList>
    </citation>
    <scope>NUCLEOTIDE SEQUENCE [LARGE SCALE GENOMIC DNA]</scope>
    <source>
        <strain evidence="1 2">17J68-15</strain>
    </source>
</reference>
<comment type="caution">
    <text evidence="1">The sequence shown here is derived from an EMBL/GenBank/DDBJ whole genome shotgun (WGS) entry which is preliminary data.</text>
</comment>
<gene>
    <name evidence="1" type="ORF">E0486_00130</name>
</gene>
<dbReference type="OrthoDB" id="9868822at2"/>
<organism evidence="1 2">
    <name type="scientific">Flaviaesturariibacter aridisoli</name>
    <dbReference type="NCBI Taxonomy" id="2545761"/>
    <lineage>
        <taxon>Bacteria</taxon>
        <taxon>Pseudomonadati</taxon>
        <taxon>Bacteroidota</taxon>
        <taxon>Chitinophagia</taxon>
        <taxon>Chitinophagales</taxon>
        <taxon>Chitinophagaceae</taxon>
        <taxon>Flaviaestuariibacter</taxon>
    </lineage>
</organism>